<dbReference type="EMBL" id="JBHUDC010000003">
    <property type="protein sequence ID" value="MFD1512888.1"/>
    <property type="molecule type" value="Genomic_DNA"/>
</dbReference>
<comment type="caution">
    <text evidence="2">The sequence shown here is derived from an EMBL/GenBank/DDBJ whole genome shotgun (WGS) entry which is preliminary data.</text>
</comment>
<dbReference type="RefSeq" id="WP_250872862.1">
    <property type="nucleotide sequence ID" value="NZ_JALXFV010000003.1"/>
</dbReference>
<dbReference type="InterPro" id="IPR058473">
    <property type="entry name" value="DUF8159"/>
</dbReference>
<sequence length="122" mass="13519">MPRPIDEALYHHLESQLMSRNVYLTAAGVVDGTLELVYETVMPEGGMDPRQVGSVVVILREFEGWEPRDVAATATNADGVVHGTWFVDESWLRDLEAGDLSEEEFSTLAIDAVRSWGPRTEG</sequence>
<reference evidence="2 3" key="1">
    <citation type="journal article" date="2019" name="Int. J. Syst. Evol. Microbiol.">
        <title>The Global Catalogue of Microorganisms (GCM) 10K type strain sequencing project: providing services to taxonomists for standard genome sequencing and annotation.</title>
        <authorList>
            <consortium name="The Broad Institute Genomics Platform"/>
            <consortium name="The Broad Institute Genome Sequencing Center for Infectious Disease"/>
            <person name="Wu L."/>
            <person name="Ma J."/>
        </authorList>
    </citation>
    <scope>NUCLEOTIDE SEQUENCE [LARGE SCALE GENOMIC DNA]</scope>
    <source>
        <strain evidence="2 3">CGMCC 1.12563</strain>
    </source>
</reference>
<dbReference type="Pfam" id="PF26490">
    <property type="entry name" value="DUF8159"/>
    <property type="match status" value="1"/>
</dbReference>
<gene>
    <name evidence="2" type="ORF">ACFSBT_06290</name>
</gene>
<protein>
    <recommendedName>
        <fullName evidence="1">DUF8159 domain-containing protein</fullName>
    </recommendedName>
</protein>
<proteinExistence type="predicted"/>
<evidence type="ECO:0000259" key="1">
    <source>
        <dbReference type="Pfam" id="PF26490"/>
    </source>
</evidence>
<organism evidence="2 3">
    <name type="scientific">Halomarina rubra</name>
    <dbReference type="NCBI Taxonomy" id="2071873"/>
    <lineage>
        <taxon>Archaea</taxon>
        <taxon>Methanobacteriati</taxon>
        <taxon>Methanobacteriota</taxon>
        <taxon>Stenosarchaea group</taxon>
        <taxon>Halobacteria</taxon>
        <taxon>Halobacteriales</taxon>
        <taxon>Natronomonadaceae</taxon>
        <taxon>Halomarina</taxon>
    </lineage>
</organism>
<dbReference type="Proteomes" id="UP001597187">
    <property type="component" value="Unassembled WGS sequence"/>
</dbReference>
<feature type="domain" description="DUF8159" evidence="1">
    <location>
        <begin position="7"/>
        <end position="115"/>
    </location>
</feature>
<name>A0ABD6ASQ6_9EURY</name>
<keyword evidence="3" id="KW-1185">Reference proteome</keyword>
<evidence type="ECO:0000313" key="2">
    <source>
        <dbReference type="EMBL" id="MFD1512888.1"/>
    </source>
</evidence>
<dbReference type="AlphaFoldDB" id="A0ABD6ASQ6"/>
<evidence type="ECO:0000313" key="3">
    <source>
        <dbReference type="Proteomes" id="UP001597187"/>
    </source>
</evidence>
<accession>A0ABD6ASQ6</accession>